<accession>A0A382TG41</accession>
<dbReference type="SUPFAM" id="SSF51735">
    <property type="entry name" value="NAD(P)-binding Rossmann-fold domains"/>
    <property type="match status" value="1"/>
</dbReference>
<dbReference type="AlphaFoldDB" id="A0A382TG41"/>
<organism evidence="1">
    <name type="scientific">marine metagenome</name>
    <dbReference type="NCBI Taxonomy" id="408172"/>
    <lineage>
        <taxon>unclassified sequences</taxon>
        <taxon>metagenomes</taxon>
        <taxon>ecological metagenomes</taxon>
    </lineage>
</organism>
<protein>
    <recommendedName>
        <fullName evidence="2">NAD-dependent epimerase/dehydratase domain-containing protein</fullName>
    </recommendedName>
</protein>
<evidence type="ECO:0008006" key="2">
    <source>
        <dbReference type="Google" id="ProtNLM"/>
    </source>
</evidence>
<gene>
    <name evidence="1" type="ORF">METZ01_LOCUS373235</name>
</gene>
<dbReference type="EMBL" id="UINC01135931">
    <property type="protein sequence ID" value="SVD20381.1"/>
    <property type="molecule type" value="Genomic_DNA"/>
</dbReference>
<feature type="non-terminal residue" evidence="1">
    <location>
        <position position="54"/>
    </location>
</feature>
<reference evidence="1" key="1">
    <citation type="submission" date="2018-05" db="EMBL/GenBank/DDBJ databases">
        <authorList>
            <person name="Lanie J.A."/>
            <person name="Ng W.-L."/>
            <person name="Kazmierczak K.M."/>
            <person name="Andrzejewski T.M."/>
            <person name="Davidsen T.M."/>
            <person name="Wayne K.J."/>
            <person name="Tettelin H."/>
            <person name="Glass J.I."/>
            <person name="Rusch D."/>
            <person name="Podicherti R."/>
            <person name="Tsui H.-C.T."/>
            <person name="Winkler M.E."/>
        </authorList>
    </citation>
    <scope>NUCLEOTIDE SEQUENCE</scope>
</reference>
<proteinExistence type="predicted"/>
<evidence type="ECO:0000313" key="1">
    <source>
        <dbReference type="EMBL" id="SVD20381.1"/>
    </source>
</evidence>
<dbReference type="Gene3D" id="3.40.50.720">
    <property type="entry name" value="NAD(P)-binding Rossmann-like Domain"/>
    <property type="match status" value="1"/>
</dbReference>
<dbReference type="InterPro" id="IPR036291">
    <property type="entry name" value="NAD(P)-bd_dom_sf"/>
</dbReference>
<sequence>MKILLLGGNGELGPHVVKVLEKSHTLRITDINNLETDHEYIKVDSSDIDQVVAA</sequence>
<name>A0A382TG41_9ZZZZ</name>